<evidence type="ECO:0000313" key="2">
    <source>
        <dbReference type="Proteomes" id="UP000015104"/>
    </source>
</evidence>
<dbReference type="AlphaFoldDB" id="T1KIR9"/>
<dbReference type="Proteomes" id="UP000015104">
    <property type="component" value="Unassembled WGS sequence"/>
</dbReference>
<name>T1KIR9_TETUR</name>
<sequence length="37" mass="4489">MKINWSVGKNLDNPEATDYWKWHRIPAKFYYVVYIAA</sequence>
<dbReference type="EnsemblMetazoa" id="tetur12g02340.1">
    <property type="protein sequence ID" value="tetur12g02340.1"/>
    <property type="gene ID" value="tetur12g02340"/>
</dbReference>
<accession>T1KIR9</accession>
<protein>
    <submittedName>
        <fullName evidence="1">Uncharacterized protein</fullName>
    </submittedName>
</protein>
<organism evidence="1 2">
    <name type="scientific">Tetranychus urticae</name>
    <name type="common">Two-spotted spider mite</name>
    <dbReference type="NCBI Taxonomy" id="32264"/>
    <lineage>
        <taxon>Eukaryota</taxon>
        <taxon>Metazoa</taxon>
        <taxon>Ecdysozoa</taxon>
        <taxon>Arthropoda</taxon>
        <taxon>Chelicerata</taxon>
        <taxon>Arachnida</taxon>
        <taxon>Acari</taxon>
        <taxon>Acariformes</taxon>
        <taxon>Trombidiformes</taxon>
        <taxon>Prostigmata</taxon>
        <taxon>Eleutherengona</taxon>
        <taxon>Raphignathae</taxon>
        <taxon>Tetranychoidea</taxon>
        <taxon>Tetranychidae</taxon>
        <taxon>Tetranychus</taxon>
    </lineage>
</organism>
<proteinExistence type="predicted"/>
<dbReference type="EMBL" id="CAEY01000114">
    <property type="status" value="NOT_ANNOTATED_CDS"/>
    <property type="molecule type" value="Genomic_DNA"/>
</dbReference>
<keyword evidence="2" id="KW-1185">Reference proteome</keyword>
<reference evidence="1" key="2">
    <citation type="submission" date="2015-06" db="UniProtKB">
        <authorList>
            <consortium name="EnsemblMetazoa"/>
        </authorList>
    </citation>
    <scope>IDENTIFICATION</scope>
</reference>
<dbReference type="HOGENOM" id="CLU_3351679_0_0_1"/>
<reference evidence="2" key="1">
    <citation type="submission" date="2011-08" db="EMBL/GenBank/DDBJ databases">
        <authorList>
            <person name="Rombauts S."/>
        </authorList>
    </citation>
    <scope>NUCLEOTIDE SEQUENCE</scope>
    <source>
        <strain evidence="2">London</strain>
    </source>
</reference>
<evidence type="ECO:0000313" key="1">
    <source>
        <dbReference type="EnsemblMetazoa" id="tetur12g02340.1"/>
    </source>
</evidence>